<dbReference type="Gene3D" id="3.30.1740.10">
    <property type="entry name" value="Zinc finger, PARP-type"/>
    <property type="match status" value="1"/>
</dbReference>
<dbReference type="GO" id="GO:0003677">
    <property type="term" value="F:DNA binding"/>
    <property type="evidence" value="ECO:0007669"/>
    <property type="project" value="InterPro"/>
</dbReference>
<dbReference type="GeneID" id="9048941"/>
<sequence length="520" mass="58650">MLPQVKVGKKVQSPFHDGFDIQWVHDSCAVGYGLESLDELTHWQRLKWSDILRLAKLLDLDAPDAKNPDILRAATHITYRAEATLHLQSAGNAKILRQVLTDNGIFFQDKWPAPKLAYIVADQILFGLLPPCPTCGNRSLSQEGEDIRCQGYFSASTRCDFKFRYREMLPRVRKTSACPKFSAPTGDVITMEKLKRYRRLRIPAELQRHKAFASLDIPPECRKILSKLTGVEPSFQKAAVVSDVLDSGSEDEEGGPVARNMYFVLEGVDADEASRLRTLIKDHGGHVLETFDPARTTHVVISEEELYADPHGLAYDGALQHGIPIVMVEFIDALCDETTECGEIDTPGPRVTRGLRVTGRRTESKNSKVNGDYKMLEKLHNDRPAFKHVVKSVYCFYSAKSSKWKFHEKLDDNSGHLGYCKGDSEDPPTSGWWIFGGKDVKFERDSELKVESCEIVEAPTKRESLEAARPKMRGAKLRQRKHLKLWKVDGGLGKKLVGTEEKPPEKKRLSRRCSDGCLLW</sequence>
<protein>
    <recommendedName>
        <fullName evidence="1">BRCT domain-containing protein</fullName>
    </recommendedName>
</protein>
<accession>C5KAW1</accession>
<dbReference type="AlphaFoldDB" id="C5KAW1"/>
<dbReference type="InParanoid" id="C5KAW1"/>
<dbReference type="InterPro" id="IPR036420">
    <property type="entry name" value="BRCT_dom_sf"/>
</dbReference>
<dbReference type="PROSITE" id="PS52007">
    <property type="entry name" value="PADR1"/>
    <property type="match status" value="1"/>
</dbReference>
<dbReference type="InterPro" id="IPR036957">
    <property type="entry name" value="Znf_PARP_sf"/>
</dbReference>
<keyword evidence="3" id="KW-1185">Reference proteome</keyword>
<dbReference type="Gene3D" id="3.40.50.10190">
    <property type="entry name" value="BRCT domain"/>
    <property type="match status" value="1"/>
</dbReference>
<dbReference type="EMBL" id="GG671811">
    <property type="protein sequence ID" value="EER18287.1"/>
    <property type="molecule type" value="Genomic_DNA"/>
</dbReference>
<dbReference type="Proteomes" id="UP000007800">
    <property type="component" value="Unassembled WGS sequence"/>
</dbReference>
<dbReference type="SMART" id="SM01335">
    <property type="entry name" value="PADR1"/>
    <property type="match status" value="1"/>
</dbReference>
<dbReference type="Pfam" id="PF16589">
    <property type="entry name" value="BRCT_2"/>
    <property type="match status" value="1"/>
</dbReference>
<dbReference type="CDD" id="cd00027">
    <property type="entry name" value="BRCT"/>
    <property type="match status" value="1"/>
</dbReference>
<dbReference type="Gene3D" id="3.90.640.80">
    <property type="match status" value="1"/>
</dbReference>
<evidence type="ECO:0000313" key="3">
    <source>
        <dbReference type="Proteomes" id="UP000007800"/>
    </source>
</evidence>
<dbReference type="SUPFAM" id="SSF57716">
    <property type="entry name" value="Glucocorticoid receptor-like (DNA-binding domain)"/>
    <property type="match status" value="1"/>
</dbReference>
<name>C5KAW1_PERM5</name>
<dbReference type="GO" id="GO:0008270">
    <property type="term" value="F:zinc ion binding"/>
    <property type="evidence" value="ECO:0007669"/>
    <property type="project" value="InterPro"/>
</dbReference>
<dbReference type="RefSeq" id="XP_002786491.1">
    <property type="nucleotide sequence ID" value="XM_002786445.1"/>
</dbReference>
<evidence type="ECO:0000313" key="2">
    <source>
        <dbReference type="EMBL" id="EER18287.1"/>
    </source>
</evidence>
<organism evidence="3">
    <name type="scientific">Perkinsus marinus (strain ATCC 50983 / TXsc)</name>
    <dbReference type="NCBI Taxonomy" id="423536"/>
    <lineage>
        <taxon>Eukaryota</taxon>
        <taxon>Sar</taxon>
        <taxon>Alveolata</taxon>
        <taxon>Perkinsozoa</taxon>
        <taxon>Perkinsea</taxon>
        <taxon>Perkinsida</taxon>
        <taxon>Perkinsidae</taxon>
        <taxon>Perkinsus</taxon>
    </lineage>
</organism>
<evidence type="ECO:0000259" key="1">
    <source>
        <dbReference type="PROSITE" id="PS50172"/>
    </source>
</evidence>
<gene>
    <name evidence="2" type="ORF">Pmar_PMAR005193</name>
</gene>
<reference evidence="2 3" key="1">
    <citation type="submission" date="2008-07" db="EMBL/GenBank/DDBJ databases">
        <authorList>
            <person name="El-Sayed N."/>
            <person name="Caler E."/>
            <person name="Inman J."/>
            <person name="Amedeo P."/>
            <person name="Hass B."/>
            <person name="Wortman J."/>
        </authorList>
    </citation>
    <scope>NUCLEOTIDE SEQUENCE [LARGE SCALE GENOMIC DNA]</scope>
    <source>
        <strain evidence="3">ATCC 50983 / TXsc</strain>
    </source>
</reference>
<dbReference type="PROSITE" id="PS50172">
    <property type="entry name" value="BRCT"/>
    <property type="match status" value="1"/>
</dbReference>
<dbReference type="SUPFAM" id="SSF52113">
    <property type="entry name" value="BRCT domain"/>
    <property type="match status" value="1"/>
</dbReference>
<dbReference type="OrthoDB" id="429950at2759"/>
<dbReference type="InterPro" id="IPR001357">
    <property type="entry name" value="BRCT_dom"/>
</dbReference>
<feature type="domain" description="BRCT" evidence="1">
    <location>
        <begin position="253"/>
        <end position="331"/>
    </location>
</feature>
<proteinExistence type="predicted"/>